<keyword evidence="13" id="KW-1185">Reference proteome</keyword>
<dbReference type="Pfam" id="PF11711">
    <property type="entry name" value="Tim54"/>
    <property type="match status" value="1"/>
</dbReference>
<evidence type="ECO:0000256" key="8">
    <source>
        <dbReference type="ARBA" id="ARBA00022989"/>
    </source>
</evidence>
<dbReference type="OrthoDB" id="5598305at2759"/>
<dbReference type="GO" id="GO:0005743">
    <property type="term" value="C:mitochondrial inner membrane"/>
    <property type="evidence" value="ECO:0007669"/>
    <property type="project" value="UniProtKB-SubCell"/>
</dbReference>
<comment type="similarity">
    <text evidence="2">Belongs to the TIM54 family.</text>
</comment>
<evidence type="ECO:0000256" key="3">
    <source>
        <dbReference type="ARBA" id="ARBA00020796"/>
    </source>
</evidence>
<evidence type="ECO:0000256" key="6">
    <source>
        <dbReference type="ARBA" id="ARBA00022792"/>
    </source>
</evidence>
<keyword evidence="10" id="KW-0496">Mitochondrion</keyword>
<gene>
    <name evidence="12" type="ORF">DFP72DRAFT_1000156</name>
</gene>
<sequence>MSAQNAEPSLKPPPKMAGMRTVLQYTGIPPSWLDKRPKLPSRNWLIFLSVTSTILGYGVYDRRECRRIQQEYIEKVQELSEGPLQPLEENRKVTVYGAKWPGDEDHQQALKYFRKYVKPILVAAAVDFDMYSGKYLGDITKRVAEDIRLRRRLEAGIDDDSEHKKLLPTYKPLSERKRAELEGGIVLIGRPTLKEYMAGLKQGWTNGLEKVEPEDVLAREFDEDHHFDEVDDDLPTQPEKPSYSPIFTMTSQAMQQKRTTSADTTGSDVPPPSTIPQLPPILLVPFSNRIGFTQIPLMIWDWFNKRHLVQSGSEAAYRLVLANTRPINVPEQPTTEFVDAETPSEPQGGITPPRQEMGDLDFDLSSEAVIKKSLNKLPAEVEESRRKYYEKLPERLATARALSRGTREPTKDEIANPPPTEVELRAERMKKELAWRRDVVGWNTVKPGAPVTWDERFREAIRIFIDPSEQ</sequence>
<comment type="subcellular location">
    <subcellularLocation>
        <location evidence="1">Mitochondrion inner membrane</location>
        <topology evidence="1">Single-pass membrane protein</topology>
    </subcellularLocation>
</comment>
<protein>
    <recommendedName>
        <fullName evidence="3">Mitochondrial import inner membrane translocase subunit TIM54</fullName>
    </recommendedName>
</protein>
<dbReference type="GO" id="GO:0015031">
    <property type="term" value="P:protein transport"/>
    <property type="evidence" value="ECO:0007669"/>
    <property type="project" value="UniProtKB-KW"/>
</dbReference>
<keyword evidence="4" id="KW-0813">Transport</keyword>
<keyword evidence="11" id="KW-0472">Membrane</keyword>
<evidence type="ECO:0000256" key="9">
    <source>
        <dbReference type="ARBA" id="ARBA00023010"/>
    </source>
</evidence>
<evidence type="ECO:0000313" key="13">
    <source>
        <dbReference type="Proteomes" id="UP000521943"/>
    </source>
</evidence>
<reference evidence="12 13" key="1">
    <citation type="submission" date="2020-07" db="EMBL/GenBank/DDBJ databases">
        <title>Comparative genomics of pyrophilous fungi reveals a link between fire events and developmental genes.</title>
        <authorList>
            <consortium name="DOE Joint Genome Institute"/>
            <person name="Steindorff A.S."/>
            <person name="Carver A."/>
            <person name="Calhoun S."/>
            <person name="Stillman K."/>
            <person name="Liu H."/>
            <person name="Lipzen A."/>
            <person name="Pangilinan J."/>
            <person name="Labutti K."/>
            <person name="Bruns T.D."/>
            <person name="Grigoriev I.V."/>
        </authorList>
    </citation>
    <scope>NUCLEOTIDE SEQUENCE [LARGE SCALE GENOMIC DNA]</scope>
    <source>
        <strain evidence="12 13">CBS 144469</strain>
    </source>
</reference>
<evidence type="ECO:0000313" key="12">
    <source>
        <dbReference type="EMBL" id="KAF6764007.1"/>
    </source>
</evidence>
<evidence type="ECO:0000256" key="11">
    <source>
        <dbReference type="ARBA" id="ARBA00023136"/>
    </source>
</evidence>
<proteinExistence type="inferred from homology"/>
<evidence type="ECO:0000256" key="10">
    <source>
        <dbReference type="ARBA" id="ARBA00023128"/>
    </source>
</evidence>
<keyword evidence="9" id="KW-0811">Translocation</keyword>
<dbReference type="EMBL" id="JACGCI010000005">
    <property type="protein sequence ID" value="KAF6764007.1"/>
    <property type="molecule type" value="Genomic_DNA"/>
</dbReference>
<dbReference type="InterPro" id="IPR021056">
    <property type="entry name" value="Mt_import_IM_translocase_Tim54"/>
</dbReference>
<keyword evidence="5" id="KW-0812">Transmembrane</keyword>
<evidence type="ECO:0000256" key="7">
    <source>
        <dbReference type="ARBA" id="ARBA00022927"/>
    </source>
</evidence>
<evidence type="ECO:0000256" key="2">
    <source>
        <dbReference type="ARBA" id="ARBA00006355"/>
    </source>
</evidence>
<evidence type="ECO:0000256" key="1">
    <source>
        <dbReference type="ARBA" id="ARBA00004434"/>
    </source>
</evidence>
<name>A0A8H6IH14_9AGAR</name>
<keyword evidence="8" id="KW-1133">Transmembrane helix</keyword>
<keyword evidence="7" id="KW-0653">Protein transport</keyword>
<dbReference type="AlphaFoldDB" id="A0A8H6IH14"/>
<evidence type="ECO:0000256" key="5">
    <source>
        <dbReference type="ARBA" id="ARBA00022692"/>
    </source>
</evidence>
<keyword evidence="6" id="KW-0999">Mitochondrion inner membrane</keyword>
<dbReference type="Proteomes" id="UP000521943">
    <property type="component" value="Unassembled WGS sequence"/>
</dbReference>
<evidence type="ECO:0000256" key="4">
    <source>
        <dbReference type="ARBA" id="ARBA00022448"/>
    </source>
</evidence>
<accession>A0A8H6IH14</accession>
<organism evidence="12 13">
    <name type="scientific">Ephemerocybe angulata</name>
    <dbReference type="NCBI Taxonomy" id="980116"/>
    <lineage>
        <taxon>Eukaryota</taxon>
        <taxon>Fungi</taxon>
        <taxon>Dikarya</taxon>
        <taxon>Basidiomycota</taxon>
        <taxon>Agaricomycotina</taxon>
        <taxon>Agaricomycetes</taxon>
        <taxon>Agaricomycetidae</taxon>
        <taxon>Agaricales</taxon>
        <taxon>Agaricineae</taxon>
        <taxon>Psathyrellaceae</taxon>
        <taxon>Ephemerocybe</taxon>
    </lineage>
</organism>
<comment type="caution">
    <text evidence="12">The sequence shown here is derived from an EMBL/GenBank/DDBJ whole genome shotgun (WGS) entry which is preliminary data.</text>
</comment>